<dbReference type="Pfam" id="PF13920">
    <property type="entry name" value="zf-C3HC4_3"/>
    <property type="match status" value="1"/>
</dbReference>
<dbReference type="Pfam" id="PF00023">
    <property type="entry name" value="Ank"/>
    <property type="match status" value="1"/>
</dbReference>
<reference evidence="10 11" key="1">
    <citation type="journal article" date="2024" name="Nat. Commun.">
        <title>Phylogenomics reveals the evolutionary origins of lichenization in chlorophyte algae.</title>
        <authorList>
            <person name="Puginier C."/>
            <person name="Libourel C."/>
            <person name="Otte J."/>
            <person name="Skaloud P."/>
            <person name="Haon M."/>
            <person name="Grisel S."/>
            <person name="Petersen M."/>
            <person name="Berrin J.G."/>
            <person name="Delaux P.M."/>
            <person name="Dal Grande F."/>
            <person name="Keller J."/>
        </authorList>
    </citation>
    <scope>NUCLEOTIDE SEQUENCE [LARGE SCALE GENOMIC DNA]</scope>
    <source>
        <strain evidence="10 11">SAG 2145</strain>
    </source>
</reference>
<evidence type="ECO:0000313" key="10">
    <source>
        <dbReference type="EMBL" id="KAK9825114.1"/>
    </source>
</evidence>
<dbReference type="Gene3D" id="1.25.40.20">
    <property type="entry name" value="Ankyrin repeat-containing domain"/>
    <property type="match status" value="2"/>
</dbReference>
<evidence type="ECO:0000256" key="6">
    <source>
        <dbReference type="PROSITE-ProRule" id="PRU00023"/>
    </source>
</evidence>
<dbReference type="SMART" id="SM00248">
    <property type="entry name" value="ANK"/>
    <property type="match status" value="3"/>
</dbReference>
<evidence type="ECO:0000256" key="5">
    <source>
        <dbReference type="ARBA" id="ARBA00023043"/>
    </source>
</evidence>
<accession>A0AAW1QVF0</accession>
<dbReference type="Pfam" id="PF12796">
    <property type="entry name" value="Ank_2"/>
    <property type="match status" value="1"/>
</dbReference>
<keyword evidence="4" id="KW-0862">Zinc</keyword>
<keyword evidence="5 6" id="KW-0040">ANK repeat</keyword>
<keyword evidence="2" id="KW-0677">Repeat</keyword>
<feature type="repeat" description="ANK" evidence="6">
    <location>
        <begin position="187"/>
        <end position="219"/>
    </location>
</feature>
<dbReference type="Gene3D" id="3.30.40.10">
    <property type="entry name" value="Zinc/RING finger domain, C3HC4 (zinc finger)"/>
    <property type="match status" value="1"/>
</dbReference>
<dbReference type="InterPro" id="IPR013083">
    <property type="entry name" value="Znf_RING/FYVE/PHD"/>
</dbReference>
<evidence type="ECO:0000256" key="4">
    <source>
        <dbReference type="ARBA" id="ARBA00022833"/>
    </source>
</evidence>
<evidence type="ECO:0000256" key="1">
    <source>
        <dbReference type="ARBA" id="ARBA00022723"/>
    </source>
</evidence>
<organism evidence="10 11">
    <name type="scientific">Apatococcus lobatus</name>
    <dbReference type="NCBI Taxonomy" id="904363"/>
    <lineage>
        <taxon>Eukaryota</taxon>
        <taxon>Viridiplantae</taxon>
        <taxon>Chlorophyta</taxon>
        <taxon>core chlorophytes</taxon>
        <taxon>Trebouxiophyceae</taxon>
        <taxon>Chlorellales</taxon>
        <taxon>Chlorellaceae</taxon>
        <taxon>Apatococcus</taxon>
    </lineage>
</organism>
<comment type="caution">
    <text evidence="10">The sequence shown here is derived from an EMBL/GenBank/DDBJ whole genome shotgun (WGS) entry which is preliminary data.</text>
</comment>
<dbReference type="Proteomes" id="UP001438707">
    <property type="component" value="Unassembled WGS sequence"/>
</dbReference>
<dbReference type="InterPro" id="IPR002110">
    <property type="entry name" value="Ankyrin_rpt"/>
</dbReference>
<feature type="domain" description="RING-type" evidence="9">
    <location>
        <begin position="745"/>
        <end position="786"/>
    </location>
</feature>
<name>A0AAW1QVF0_9CHLO</name>
<dbReference type="InterPro" id="IPR036770">
    <property type="entry name" value="Ankyrin_rpt-contain_sf"/>
</dbReference>
<evidence type="ECO:0000259" key="9">
    <source>
        <dbReference type="PROSITE" id="PS50089"/>
    </source>
</evidence>
<feature type="region of interest" description="Disordered" evidence="8">
    <location>
        <begin position="573"/>
        <end position="629"/>
    </location>
</feature>
<evidence type="ECO:0000313" key="11">
    <source>
        <dbReference type="Proteomes" id="UP001438707"/>
    </source>
</evidence>
<evidence type="ECO:0000256" key="8">
    <source>
        <dbReference type="SAM" id="MobiDB-lite"/>
    </source>
</evidence>
<keyword evidence="1" id="KW-0479">Metal-binding</keyword>
<evidence type="ECO:0000256" key="2">
    <source>
        <dbReference type="ARBA" id="ARBA00022737"/>
    </source>
</evidence>
<dbReference type="PROSITE" id="PS50088">
    <property type="entry name" value="ANK_REPEAT"/>
    <property type="match status" value="2"/>
</dbReference>
<proteinExistence type="predicted"/>
<dbReference type="SUPFAM" id="SSF48403">
    <property type="entry name" value="Ankyrin repeat"/>
    <property type="match status" value="1"/>
</dbReference>
<feature type="region of interest" description="Disordered" evidence="8">
    <location>
        <begin position="447"/>
        <end position="477"/>
    </location>
</feature>
<keyword evidence="3 7" id="KW-0863">Zinc-finger</keyword>
<evidence type="ECO:0000256" key="7">
    <source>
        <dbReference type="PROSITE-ProRule" id="PRU00175"/>
    </source>
</evidence>
<dbReference type="InterPro" id="IPR017907">
    <property type="entry name" value="Znf_RING_CS"/>
</dbReference>
<gene>
    <name evidence="10" type="ORF">WJX74_010125</name>
</gene>
<dbReference type="InterPro" id="IPR001841">
    <property type="entry name" value="Znf_RING"/>
</dbReference>
<dbReference type="GO" id="GO:0008270">
    <property type="term" value="F:zinc ion binding"/>
    <property type="evidence" value="ECO:0007669"/>
    <property type="project" value="UniProtKB-KW"/>
</dbReference>
<protein>
    <recommendedName>
        <fullName evidence="9">RING-type domain-containing protein</fullName>
    </recommendedName>
</protein>
<dbReference type="PROSITE" id="PS00518">
    <property type="entry name" value="ZF_RING_1"/>
    <property type="match status" value="1"/>
</dbReference>
<dbReference type="AlphaFoldDB" id="A0AAW1QVF0"/>
<keyword evidence="11" id="KW-1185">Reference proteome</keyword>
<dbReference type="PROSITE" id="PS50297">
    <property type="entry name" value="ANK_REP_REGION"/>
    <property type="match status" value="2"/>
</dbReference>
<dbReference type="PANTHER" id="PTHR24203">
    <property type="entry name" value="ANKYRIN REPEAT FAMILY PROTEIN"/>
    <property type="match status" value="1"/>
</dbReference>
<dbReference type="EMBL" id="JALJOS010000026">
    <property type="protein sequence ID" value="KAK9825114.1"/>
    <property type="molecule type" value="Genomic_DNA"/>
</dbReference>
<sequence length="811" mass="87515">MGAAASCVSGTGNGRQLLAAAATGNAEQVRSILDRRPELAGYTFFAAQYNCVHHAAGMLELHLRHSGNCLQLLFLREVNVTRMHGFLEHVFLLLFLWTKKLLHQDHVWHHRAVELLLRSGADFFVVDRTTRRSAIHYAANAGALRVLKTLLSDETCIHTEEGMQPLKYVRVQDMSGQCRYIDSRAENGMTALHLAALMGHLDCVQSLLDAGASMMVRTVDLEMNVIVSVPAGSTPLHLAAQQGNVAIVQAMLQAHSDAMGTWGRGGEEGPGSRRPWEGDGRIDLRSVANALRQLPYHVAWVRGYRETASILNPTVAIDTALENVRDMQDGFGPQKLAVLAAYALRQNLLVWLADYKQHWDEAVRSRRVIAEQQRKRFAQAEVAHRTLTMPKVLAEDKGHMMLALDADSEAQASRISAAGAGPRSVLEEAHMGVDALSAAGRVYDGPQRAGSSFSRMSPLDETHPHSPRSPEPVGAAAAAPSHIVGRVGHPPQLCDHMANQDILGLQRPPPGACSDLPNGTVIPVSAFQMDVAGNITAAAEVVGGQSVEPPPVSPTVSPFALYSAPSLDAAFQPPISSLPNEGSMASKPSWDAMRSRKKSVSFAGEALGSNQPHSRPPHARSRSFSAVNPFAQDPGDMDVLSTINSTANSVTGPSEMAAINGLTFMRTPSQHLGLPGDAGAAVERSEGSYQRRQSLGAVISKSLRRANSRRVSSSSKRGAPSRTPSSDLWRAASIQGFEDDGLEECGICLSRPHEVCIGICHHMLCNECAISLCEAAKKPPMCPFCRRMIASFAPKPMGLQRKNKSFRLSTN</sequence>
<feature type="repeat" description="ANK" evidence="6">
    <location>
        <begin position="231"/>
        <end position="257"/>
    </location>
</feature>
<feature type="region of interest" description="Disordered" evidence="8">
    <location>
        <begin position="706"/>
        <end position="727"/>
    </location>
</feature>
<dbReference type="PROSITE" id="PS50089">
    <property type="entry name" value="ZF_RING_2"/>
    <property type="match status" value="1"/>
</dbReference>
<dbReference type="PANTHER" id="PTHR24203:SF45">
    <property type="entry name" value="ANKYRIN REPEAT DOMAIN 6"/>
    <property type="match status" value="1"/>
</dbReference>
<evidence type="ECO:0000256" key="3">
    <source>
        <dbReference type="ARBA" id="ARBA00022771"/>
    </source>
</evidence>
<dbReference type="SUPFAM" id="SSF57850">
    <property type="entry name" value="RING/U-box"/>
    <property type="match status" value="1"/>
</dbReference>
<dbReference type="CDD" id="cd16449">
    <property type="entry name" value="RING-HC"/>
    <property type="match status" value="1"/>
</dbReference>